<dbReference type="InterPro" id="IPR036430">
    <property type="entry name" value="RNase_T2-like_sf"/>
</dbReference>
<reference evidence="3 4" key="1">
    <citation type="submission" date="2019-05" db="EMBL/GenBank/DDBJ databases">
        <authorList>
            <consortium name="Pathogen Informatics"/>
        </authorList>
    </citation>
    <scope>NUCLEOTIDE SEQUENCE [LARGE SCALE GENOMIC DNA]</scope>
    <source>
        <strain evidence="3 4">NM319</strain>
    </source>
</reference>
<dbReference type="EMBL" id="CABFKI010000006">
    <property type="protein sequence ID" value="VTU07924.1"/>
    <property type="molecule type" value="Genomic_DNA"/>
</dbReference>
<comment type="caution">
    <text evidence="3">The sequence shown here is derived from an EMBL/GenBank/DDBJ whole genome shotgun (WGS) entry which is preliminary data.</text>
</comment>
<dbReference type="InterPro" id="IPR033130">
    <property type="entry name" value="RNase_T2_His_AS_2"/>
</dbReference>
<name>A0ABY6TK77_9PAST</name>
<dbReference type="SUPFAM" id="SSF55895">
    <property type="entry name" value="Ribonuclease Rh-like"/>
    <property type="match status" value="1"/>
</dbReference>
<sequence>MMERYLKRLFSALFSALVGGVVIYIVLAISEWNTDKQPSVKENQQEVIQSKATQEPLIQPVNRAVKESHPLPHYDTIMRNDAIGQNAYAKVDYYMLALSWSPAFCESQIQKYGNSLPDSSKMQCGMQRKYGWVIHGLWPQKMHARSVSDHPRFCQGDLPQLDYAVIEPYLAESPSPHLLQGEWEKHGACAFKTADGYFKKQRELYRTLRLPTEALPVKNLFRWMKMHNPQLRNVNMQASRSELFICYDLRWKVVNCPSR</sequence>
<accession>A0ABY6TK77</accession>
<dbReference type="InterPro" id="IPR018188">
    <property type="entry name" value="RNase_T2_His_AS_1"/>
</dbReference>
<evidence type="ECO:0000313" key="4">
    <source>
        <dbReference type="Proteomes" id="UP000308167"/>
    </source>
</evidence>
<dbReference type="PANTHER" id="PTHR11240:SF22">
    <property type="entry name" value="RIBONUCLEASE T2"/>
    <property type="match status" value="1"/>
</dbReference>
<dbReference type="Pfam" id="PF00445">
    <property type="entry name" value="Ribonuclease_T2"/>
    <property type="match status" value="1"/>
</dbReference>
<evidence type="ECO:0000256" key="1">
    <source>
        <dbReference type="ARBA" id="ARBA00007469"/>
    </source>
</evidence>
<dbReference type="PANTHER" id="PTHR11240">
    <property type="entry name" value="RIBONUCLEASE T2"/>
    <property type="match status" value="1"/>
</dbReference>
<protein>
    <submittedName>
        <fullName evidence="3">Ribonuclease T2</fullName>
    </submittedName>
</protein>
<dbReference type="PROSITE" id="PS00531">
    <property type="entry name" value="RNASE_T2_2"/>
    <property type="match status" value="1"/>
</dbReference>
<keyword evidence="4" id="KW-1185">Reference proteome</keyword>
<comment type="similarity">
    <text evidence="1 2">Belongs to the RNase T2 family.</text>
</comment>
<dbReference type="Gene3D" id="3.90.730.10">
    <property type="entry name" value="Ribonuclease T2-like"/>
    <property type="match status" value="1"/>
</dbReference>
<evidence type="ECO:0000256" key="2">
    <source>
        <dbReference type="RuleBase" id="RU004328"/>
    </source>
</evidence>
<dbReference type="InterPro" id="IPR001568">
    <property type="entry name" value="RNase_T2-like"/>
</dbReference>
<proteinExistence type="inferred from homology"/>
<gene>
    <name evidence="3" type="ORF">SAMEA1410922_01229</name>
</gene>
<dbReference type="Proteomes" id="UP000308167">
    <property type="component" value="Unassembled WGS sequence"/>
</dbReference>
<dbReference type="PROSITE" id="PS00530">
    <property type="entry name" value="RNASE_T2_1"/>
    <property type="match status" value="1"/>
</dbReference>
<evidence type="ECO:0000313" key="3">
    <source>
        <dbReference type="EMBL" id="VTU07924.1"/>
    </source>
</evidence>
<organism evidence="3 4">
    <name type="scientific">Actinobacillus porcinus</name>
    <dbReference type="NCBI Taxonomy" id="51048"/>
    <lineage>
        <taxon>Bacteria</taxon>
        <taxon>Pseudomonadati</taxon>
        <taxon>Pseudomonadota</taxon>
        <taxon>Gammaproteobacteria</taxon>
        <taxon>Pasteurellales</taxon>
        <taxon>Pasteurellaceae</taxon>
        <taxon>Actinobacillus</taxon>
    </lineage>
</organism>